<dbReference type="EMBL" id="JACHZG010000001">
    <property type="protein sequence ID" value="MBB3326489.1"/>
    <property type="molecule type" value="Genomic_DNA"/>
</dbReference>
<keyword evidence="1" id="KW-0812">Transmembrane</keyword>
<sequence length="133" mass="14845">MNELRSRAATLVAAAALGTSLLSTSALRINQGWSDRLFVGLALVALGVVVVSAVLILWPREWKWRTDGHKLLIDYVEADPPATINEMRRDLAYFITDDLRENDTKLKNLWLLLEVAIIAIAAEVAFWAVVIIF</sequence>
<gene>
    <name evidence="2" type="ORF">FHX39_001433</name>
</gene>
<feature type="transmembrane region" description="Helical" evidence="1">
    <location>
        <begin position="109"/>
        <end position="132"/>
    </location>
</feature>
<dbReference type="AlphaFoldDB" id="A0A7W5JUF3"/>
<reference evidence="2 3" key="1">
    <citation type="submission" date="2020-08" db="EMBL/GenBank/DDBJ databases">
        <title>Sequencing the genomes of 1000 actinobacteria strains.</title>
        <authorList>
            <person name="Klenk H.-P."/>
        </authorList>
    </citation>
    <scope>NUCLEOTIDE SEQUENCE [LARGE SCALE GENOMIC DNA]</scope>
    <source>
        <strain evidence="2 3">DSM 11053</strain>
    </source>
</reference>
<accession>A0A7W5JUF3</accession>
<proteinExistence type="predicted"/>
<dbReference type="Proteomes" id="UP000565572">
    <property type="component" value="Unassembled WGS sequence"/>
</dbReference>
<keyword evidence="3" id="KW-1185">Reference proteome</keyword>
<protein>
    <submittedName>
        <fullName evidence="2">Uncharacterized protein</fullName>
    </submittedName>
</protein>
<evidence type="ECO:0000256" key="1">
    <source>
        <dbReference type="SAM" id="Phobius"/>
    </source>
</evidence>
<feature type="transmembrane region" description="Helical" evidence="1">
    <location>
        <begin position="38"/>
        <end position="58"/>
    </location>
</feature>
<evidence type="ECO:0000313" key="2">
    <source>
        <dbReference type="EMBL" id="MBB3326489.1"/>
    </source>
</evidence>
<evidence type="ECO:0000313" key="3">
    <source>
        <dbReference type="Proteomes" id="UP000565572"/>
    </source>
</evidence>
<keyword evidence="1" id="KW-0472">Membrane</keyword>
<dbReference type="RefSeq" id="WP_183337426.1">
    <property type="nucleotide sequence ID" value="NZ_JACHZG010000001.1"/>
</dbReference>
<organism evidence="2 3">
    <name type="scientific">Microlunatus antarcticus</name>
    <dbReference type="NCBI Taxonomy" id="53388"/>
    <lineage>
        <taxon>Bacteria</taxon>
        <taxon>Bacillati</taxon>
        <taxon>Actinomycetota</taxon>
        <taxon>Actinomycetes</taxon>
        <taxon>Propionibacteriales</taxon>
        <taxon>Propionibacteriaceae</taxon>
        <taxon>Microlunatus</taxon>
    </lineage>
</organism>
<comment type="caution">
    <text evidence="2">The sequence shown here is derived from an EMBL/GenBank/DDBJ whole genome shotgun (WGS) entry which is preliminary data.</text>
</comment>
<name>A0A7W5JUF3_9ACTN</name>
<keyword evidence="1" id="KW-1133">Transmembrane helix</keyword>